<dbReference type="AlphaFoldDB" id="A0A286TYK9"/>
<proteinExistence type="predicted"/>
<evidence type="ECO:0000313" key="2">
    <source>
        <dbReference type="EMBL" id="GAX60954.1"/>
    </source>
</evidence>
<dbReference type="Proteomes" id="UP000218542">
    <property type="component" value="Unassembled WGS sequence"/>
</dbReference>
<keyword evidence="1" id="KW-0732">Signal</keyword>
<organism evidence="2 3">
    <name type="scientific">Candidatus Scalindua japonica</name>
    <dbReference type="NCBI Taxonomy" id="1284222"/>
    <lineage>
        <taxon>Bacteria</taxon>
        <taxon>Pseudomonadati</taxon>
        <taxon>Planctomycetota</taxon>
        <taxon>Candidatus Brocadiia</taxon>
        <taxon>Candidatus Brocadiales</taxon>
        <taxon>Candidatus Scalinduaceae</taxon>
        <taxon>Candidatus Scalindua</taxon>
    </lineage>
</organism>
<comment type="caution">
    <text evidence="2">The sequence shown here is derived from an EMBL/GenBank/DDBJ whole genome shotgun (WGS) entry which is preliminary data.</text>
</comment>
<dbReference type="EMBL" id="BAOS01000016">
    <property type="protein sequence ID" value="GAX60954.1"/>
    <property type="molecule type" value="Genomic_DNA"/>
</dbReference>
<evidence type="ECO:0000256" key="1">
    <source>
        <dbReference type="SAM" id="SignalP"/>
    </source>
</evidence>
<feature type="signal peptide" evidence="1">
    <location>
        <begin position="1"/>
        <end position="26"/>
    </location>
</feature>
<keyword evidence="3" id="KW-1185">Reference proteome</keyword>
<accession>A0A286TYK9</accession>
<name>A0A286TYK9_9BACT</name>
<sequence>MNIKLKKVFFALSIVGVTLLSSNVYSQPPGEHFNRHQEMREKMRAKKQEAFKQLDLSPEQERLIQAHRNNHREQGDAFQENMRAKKEAIRNELQKEEFDLEKIHAIHNELKNLILEKADHKLNGILEVRKILTAEQFRKFCELRKEIRPMQGRRKGFY</sequence>
<feature type="chain" id="PRO_5012877377" evidence="1">
    <location>
        <begin position="27"/>
        <end position="158"/>
    </location>
</feature>
<dbReference type="InterPro" id="IPR025961">
    <property type="entry name" value="Metal_resist"/>
</dbReference>
<protein>
    <submittedName>
        <fullName evidence="2">P pilus assembly/Cpx signaling pathway, periplasmic inhibitor/zinc-resistance associated protein</fullName>
    </submittedName>
</protein>
<gene>
    <name evidence="2" type="ORF">SCALIN_C16_0028</name>
</gene>
<reference evidence="3" key="1">
    <citation type="journal article" date="2017" name="Environ. Microbiol. Rep.">
        <title>Genetic Diversity of Marine Anaerobic Ammonium-Oxidizing Bacteria as Revealed by Genomic and Proteomic Analyses of 'Candidatus Scalindua japonica'.</title>
        <authorList>
            <person name="Oshiki M."/>
            <person name="Mizuto K."/>
            <person name="Kimura Z."/>
            <person name="Kindaichi T."/>
            <person name="Satoh H."/>
            <person name="Okabe S."/>
        </authorList>
    </citation>
    <scope>NUCLEOTIDE SEQUENCE [LARGE SCALE GENOMIC DNA]</scope>
    <source>
        <strain evidence="3">husup-a2</strain>
    </source>
</reference>
<dbReference type="RefSeq" id="WP_096894349.1">
    <property type="nucleotide sequence ID" value="NZ_BAOS01000016.1"/>
</dbReference>
<dbReference type="Pfam" id="PF13801">
    <property type="entry name" value="Metal_resist"/>
    <property type="match status" value="1"/>
</dbReference>
<dbReference type="Gene3D" id="1.20.120.1490">
    <property type="match status" value="1"/>
</dbReference>
<evidence type="ECO:0000313" key="3">
    <source>
        <dbReference type="Proteomes" id="UP000218542"/>
    </source>
</evidence>